<accession>A0A0F8YK88</accession>
<reference evidence="1" key="1">
    <citation type="journal article" date="2015" name="Nature">
        <title>Complex archaea that bridge the gap between prokaryotes and eukaryotes.</title>
        <authorList>
            <person name="Spang A."/>
            <person name="Saw J.H."/>
            <person name="Jorgensen S.L."/>
            <person name="Zaremba-Niedzwiedzka K."/>
            <person name="Martijn J."/>
            <person name="Lind A.E."/>
            <person name="van Eijk R."/>
            <person name="Schleper C."/>
            <person name="Guy L."/>
            <person name="Ettema T.J."/>
        </authorList>
    </citation>
    <scope>NUCLEOTIDE SEQUENCE</scope>
</reference>
<sequence length="27" mass="3051">TVLNRCADALFELNELTEEGSKARKKD</sequence>
<dbReference type="EMBL" id="LAZR01052955">
    <property type="protein sequence ID" value="KKK81818.1"/>
    <property type="molecule type" value="Genomic_DNA"/>
</dbReference>
<comment type="caution">
    <text evidence="1">The sequence shown here is derived from an EMBL/GenBank/DDBJ whole genome shotgun (WGS) entry which is preliminary data.</text>
</comment>
<feature type="non-terminal residue" evidence="1">
    <location>
        <position position="1"/>
    </location>
</feature>
<gene>
    <name evidence="1" type="ORF">LCGC14_2809670</name>
</gene>
<proteinExistence type="predicted"/>
<evidence type="ECO:0000313" key="1">
    <source>
        <dbReference type="EMBL" id="KKK81818.1"/>
    </source>
</evidence>
<dbReference type="AlphaFoldDB" id="A0A0F8YK88"/>
<organism evidence="1">
    <name type="scientific">marine sediment metagenome</name>
    <dbReference type="NCBI Taxonomy" id="412755"/>
    <lineage>
        <taxon>unclassified sequences</taxon>
        <taxon>metagenomes</taxon>
        <taxon>ecological metagenomes</taxon>
    </lineage>
</organism>
<name>A0A0F8YK88_9ZZZZ</name>
<protein>
    <submittedName>
        <fullName evidence="1">Uncharacterized protein</fullName>
    </submittedName>
</protein>